<dbReference type="STRING" id="764103.G7DXK1"/>
<keyword evidence="8" id="KW-0067">ATP-binding</keyword>
<gene>
    <name evidence="12" type="primary">Mo01968</name>
    <name evidence="12" type="ORF">E5Q_01968</name>
</gene>
<dbReference type="InterPro" id="IPR011009">
    <property type="entry name" value="Kinase-like_dom_sf"/>
</dbReference>
<dbReference type="GO" id="GO:0004674">
    <property type="term" value="F:protein serine/threonine kinase activity"/>
    <property type="evidence" value="ECO:0007669"/>
    <property type="project" value="UniProtKB-KW"/>
</dbReference>
<dbReference type="EMBL" id="BABT02000061">
    <property type="protein sequence ID" value="GAA95311.1"/>
    <property type="molecule type" value="Genomic_DNA"/>
</dbReference>
<evidence type="ECO:0000313" key="13">
    <source>
        <dbReference type="Proteomes" id="UP000009131"/>
    </source>
</evidence>
<keyword evidence="13" id="KW-1185">Reference proteome</keyword>
<keyword evidence="3" id="KW-0723">Serine/threonine-protein kinase</keyword>
<comment type="caution">
    <text evidence="12">The sequence shown here is derived from an EMBL/GenBank/DDBJ whole genome shotgun (WGS) entry which is preliminary data.</text>
</comment>
<dbReference type="GO" id="GO:0008033">
    <property type="term" value="P:tRNA processing"/>
    <property type="evidence" value="ECO:0007669"/>
    <property type="project" value="UniProtKB-KW"/>
</dbReference>
<evidence type="ECO:0000256" key="5">
    <source>
        <dbReference type="ARBA" id="ARBA00022694"/>
    </source>
</evidence>
<evidence type="ECO:0000256" key="3">
    <source>
        <dbReference type="ARBA" id="ARBA00022527"/>
    </source>
</evidence>
<evidence type="ECO:0000256" key="6">
    <source>
        <dbReference type="ARBA" id="ARBA00022741"/>
    </source>
</evidence>
<evidence type="ECO:0000313" key="12">
    <source>
        <dbReference type="EMBL" id="GAA95311.1"/>
    </source>
</evidence>
<evidence type="ECO:0000256" key="8">
    <source>
        <dbReference type="ARBA" id="ARBA00022840"/>
    </source>
</evidence>
<dbReference type="HOGENOM" id="CLU_063953_1_1_1"/>
<dbReference type="eggNOG" id="KOG3087">
    <property type="taxonomic scope" value="Eukaryota"/>
</dbReference>
<dbReference type="InParanoid" id="G7DXK1"/>
<dbReference type="AlphaFoldDB" id="G7DXK1"/>
<organism evidence="12 13">
    <name type="scientific">Mixia osmundae (strain CBS 9802 / IAM 14324 / JCM 22182 / KY 12970)</name>
    <dbReference type="NCBI Taxonomy" id="764103"/>
    <lineage>
        <taxon>Eukaryota</taxon>
        <taxon>Fungi</taxon>
        <taxon>Dikarya</taxon>
        <taxon>Basidiomycota</taxon>
        <taxon>Pucciniomycotina</taxon>
        <taxon>Mixiomycetes</taxon>
        <taxon>Mixiales</taxon>
        <taxon>Mixiaceae</taxon>
        <taxon>Mixia</taxon>
    </lineage>
</organism>
<dbReference type="PANTHER" id="PTHR12209">
    <property type="entry name" value="NON-SPECIFIC SERINE/THREONINE PROTEIN KINASE"/>
    <property type="match status" value="1"/>
</dbReference>
<dbReference type="RefSeq" id="XP_014569825.1">
    <property type="nucleotide sequence ID" value="XM_014714339.1"/>
</dbReference>
<proteinExistence type="inferred from homology"/>
<dbReference type="OrthoDB" id="3399at2759"/>
<dbReference type="InterPro" id="IPR000719">
    <property type="entry name" value="Prot_kinase_dom"/>
</dbReference>
<dbReference type="InterPro" id="IPR022495">
    <property type="entry name" value="Bud32"/>
</dbReference>
<evidence type="ECO:0000256" key="10">
    <source>
        <dbReference type="ARBA" id="ARBA00048679"/>
    </source>
</evidence>
<dbReference type="SUPFAM" id="SSF56112">
    <property type="entry name" value="Protein kinase-like (PK-like)"/>
    <property type="match status" value="1"/>
</dbReference>
<dbReference type="FunCoup" id="G7DXK1">
    <property type="interactions" value="232"/>
</dbReference>
<reference evidence="12 13" key="2">
    <citation type="journal article" date="2012" name="Open Biol.">
        <title>Characteristics of nucleosomes and linker DNA regions on the genome of the basidiomycete Mixia osmundae revealed by mono- and dinucleosome mapping.</title>
        <authorList>
            <person name="Nishida H."/>
            <person name="Kondo S."/>
            <person name="Matsumoto T."/>
            <person name="Suzuki Y."/>
            <person name="Yoshikawa H."/>
            <person name="Taylor T.D."/>
            <person name="Sugiyama J."/>
        </authorList>
    </citation>
    <scope>NUCLEOTIDE SEQUENCE [LARGE SCALE GENOMIC DNA]</scope>
    <source>
        <strain evidence="13">CBS 9802 / IAM 14324 / JCM 22182 / KY 12970</strain>
    </source>
</reference>
<dbReference type="PROSITE" id="PS50011">
    <property type="entry name" value="PROTEIN_KINASE_DOM"/>
    <property type="match status" value="1"/>
</dbReference>
<dbReference type="GO" id="GO:0005829">
    <property type="term" value="C:cytosol"/>
    <property type="evidence" value="ECO:0007669"/>
    <property type="project" value="TreeGrafter"/>
</dbReference>
<sequence>MSRKLLNELPRAPLWPLIDSGEAQLITQGAEAQVYRARLAPSSILTRSTPSASADEPSIAVILKHRFSKAYRHPTLDRTLTRARITSEAKALMRCTQAGIPVAALVALDLDHAILAIRYIEGPGSVKTVLGGLPELDTSPDAQAGDVTESPSLLDALQLTQADLMVMIGSTLAKMHQAGTIHGDLTTSNMMLEQSGDRFQLVLIDFGLSTISVSQEDRAVDLYVLERAMQSTHPEAEGLPFAATRFASILQAYERSVGPAEWDHTRRRLEDVRQRGRKRSMVG</sequence>
<evidence type="ECO:0000256" key="4">
    <source>
        <dbReference type="ARBA" id="ARBA00022679"/>
    </source>
</evidence>
<keyword evidence="7" id="KW-0418">Kinase</keyword>
<evidence type="ECO:0000256" key="9">
    <source>
        <dbReference type="ARBA" id="ARBA00047899"/>
    </source>
</evidence>
<reference evidence="12 13" key="1">
    <citation type="journal article" date="2011" name="J. Gen. Appl. Microbiol.">
        <title>Draft genome sequencing of the enigmatic basidiomycete Mixia osmundae.</title>
        <authorList>
            <person name="Nishida H."/>
            <person name="Nagatsuka Y."/>
            <person name="Sugiyama J."/>
        </authorList>
    </citation>
    <scope>NUCLEOTIDE SEQUENCE [LARGE SCALE GENOMIC DNA]</scope>
    <source>
        <strain evidence="13">CBS 9802 / IAM 14324 / JCM 22182 / KY 12970</strain>
    </source>
</reference>
<dbReference type="NCBIfam" id="TIGR03724">
    <property type="entry name" value="arch_bud32"/>
    <property type="match status" value="1"/>
</dbReference>
<keyword evidence="5" id="KW-0819">tRNA processing</keyword>
<dbReference type="Pfam" id="PF06293">
    <property type="entry name" value="Kdo"/>
    <property type="match status" value="1"/>
</dbReference>
<comment type="catalytic activity">
    <reaction evidence="9">
        <text>L-threonyl-[protein] + ATP = O-phospho-L-threonyl-[protein] + ADP + H(+)</text>
        <dbReference type="Rhea" id="RHEA:46608"/>
        <dbReference type="Rhea" id="RHEA-COMP:11060"/>
        <dbReference type="Rhea" id="RHEA-COMP:11605"/>
        <dbReference type="ChEBI" id="CHEBI:15378"/>
        <dbReference type="ChEBI" id="CHEBI:30013"/>
        <dbReference type="ChEBI" id="CHEBI:30616"/>
        <dbReference type="ChEBI" id="CHEBI:61977"/>
        <dbReference type="ChEBI" id="CHEBI:456216"/>
        <dbReference type="EC" id="2.7.11.1"/>
    </reaction>
</comment>
<feature type="domain" description="Protein kinase" evidence="11">
    <location>
        <begin position="20"/>
        <end position="283"/>
    </location>
</feature>
<accession>G7DXK1</accession>
<dbReference type="EC" id="2.7.11.1" evidence="2"/>
<comment type="similarity">
    <text evidence="1">Belongs to the protein kinase superfamily. BUD32 family.</text>
</comment>
<dbReference type="Proteomes" id="UP000009131">
    <property type="component" value="Unassembled WGS sequence"/>
</dbReference>
<comment type="catalytic activity">
    <reaction evidence="10">
        <text>L-seryl-[protein] + ATP = O-phospho-L-seryl-[protein] + ADP + H(+)</text>
        <dbReference type="Rhea" id="RHEA:17989"/>
        <dbReference type="Rhea" id="RHEA-COMP:9863"/>
        <dbReference type="Rhea" id="RHEA-COMP:11604"/>
        <dbReference type="ChEBI" id="CHEBI:15378"/>
        <dbReference type="ChEBI" id="CHEBI:29999"/>
        <dbReference type="ChEBI" id="CHEBI:30616"/>
        <dbReference type="ChEBI" id="CHEBI:83421"/>
        <dbReference type="ChEBI" id="CHEBI:456216"/>
        <dbReference type="EC" id="2.7.11.1"/>
    </reaction>
</comment>
<dbReference type="PANTHER" id="PTHR12209:SF0">
    <property type="entry name" value="EKC_KEOPS COMPLEX SUBUNIT TP53RK"/>
    <property type="match status" value="1"/>
</dbReference>
<evidence type="ECO:0000256" key="1">
    <source>
        <dbReference type="ARBA" id="ARBA00010630"/>
    </source>
</evidence>
<keyword evidence="6" id="KW-0547">Nucleotide-binding</keyword>
<dbReference type="Gene3D" id="3.30.200.20">
    <property type="entry name" value="Phosphorylase Kinase, domain 1"/>
    <property type="match status" value="1"/>
</dbReference>
<name>G7DXK1_MIXOS</name>
<evidence type="ECO:0000256" key="7">
    <source>
        <dbReference type="ARBA" id="ARBA00022777"/>
    </source>
</evidence>
<dbReference type="GO" id="GO:0000408">
    <property type="term" value="C:EKC/KEOPS complex"/>
    <property type="evidence" value="ECO:0007669"/>
    <property type="project" value="TreeGrafter"/>
</dbReference>
<dbReference type="GO" id="GO:0005524">
    <property type="term" value="F:ATP binding"/>
    <property type="evidence" value="ECO:0007669"/>
    <property type="project" value="UniProtKB-KW"/>
</dbReference>
<evidence type="ECO:0000259" key="11">
    <source>
        <dbReference type="PROSITE" id="PS50011"/>
    </source>
</evidence>
<dbReference type="GO" id="GO:0005634">
    <property type="term" value="C:nucleus"/>
    <property type="evidence" value="ECO:0007669"/>
    <property type="project" value="TreeGrafter"/>
</dbReference>
<protein>
    <recommendedName>
        <fullName evidence="2">non-specific serine/threonine protein kinase</fullName>
        <ecNumber evidence="2">2.7.11.1</ecNumber>
    </recommendedName>
</protein>
<evidence type="ECO:0000256" key="2">
    <source>
        <dbReference type="ARBA" id="ARBA00012513"/>
    </source>
</evidence>
<dbReference type="GO" id="GO:0070525">
    <property type="term" value="P:tRNA threonylcarbamoyladenosine metabolic process"/>
    <property type="evidence" value="ECO:0007669"/>
    <property type="project" value="TreeGrafter"/>
</dbReference>
<keyword evidence="4" id="KW-0808">Transferase</keyword>
<dbReference type="OMA" id="HKLYMEY"/>
<dbReference type="Gene3D" id="1.10.510.10">
    <property type="entry name" value="Transferase(Phosphotransferase) domain 1"/>
    <property type="match status" value="1"/>
</dbReference>